<organism evidence="5 6">
    <name type="scientific">Marasmiellus scandens</name>
    <dbReference type="NCBI Taxonomy" id="2682957"/>
    <lineage>
        <taxon>Eukaryota</taxon>
        <taxon>Fungi</taxon>
        <taxon>Dikarya</taxon>
        <taxon>Basidiomycota</taxon>
        <taxon>Agaricomycotina</taxon>
        <taxon>Agaricomycetes</taxon>
        <taxon>Agaricomycetidae</taxon>
        <taxon>Agaricales</taxon>
        <taxon>Marasmiineae</taxon>
        <taxon>Omphalotaceae</taxon>
        <taxon>Marasmiellus</taxon>
    </lineage>
</organism>
<comment type="caution">
    <text evidence="5">The sequence shown here is derived from an EMBL/GenBank/DDBJ whole genome shotgun (WGS) entry which is preliminary data.</text>
</comment>
<dbReference type="SUPFAM" id="SSF53927">
    <property type="entry name" value="Cytidine deaminase-like"/>
    <property type="match status" value="1"/>
</dbReference>
<dbReference type="Gene3D" id="3.40.140.10">
    <property type="entry name" value="Cytidine Deaminase, domain 2"/>
    <property type="match status" value="1"/>
</dbReference>
<evidence type="ECO:0000259" key="3">
    <source>
        <dbReference type="PROSITE" id="PS50280"/>
    </source>
</evidence>
<protein>
    <submittedName>
        <fullName evidence="5">tRNA-specific adenosine deaminase subunit tad3</fullName>
    </submittedName>
</protein>
<dbReference type="Pfam" id="PF00856">
    <property type="entry name" value="SET"/>
    <property type="match status" value="1"/>
</dbReference>
<evidence type="ECO:0000313" key="5">
    <source>
        <dbReference type="EMBL" id="KAK7469099.1"/>
    </source>
</evidence>
<sequence>MGSNSASTTAPEHFNSTGCHIQCTEGKGRGVYASRYIPRKTIVEISPVLFFTKQEYEEHGKHTVLDHYTFNWKDGRMALALGLGSLFNHSNTPNVSFTLDPQTDSIKYETVREIDPGEELCIFYGHKLWFDPVDVCSVQDGSDPEIDDGWGGLSVVNEEHRESTIENEALLALMDGDENEIIDEESLPFTRYKPPPDEEELDTIRTMLAWVVDVPDPRHITALLKWLKQAGLDNPDLGHLKRIRKQDGKTTLLLSTFPTAPTLPEGIDLPDPIQVPVPTSAALTLTSLSLKTTFWPTFYAPRRKGESEEWSRGKLRWAVEAMKAVASECKRAKAVGELPIAAYVPPPYGAEDGKRAIAHDTRVSAGHPLRHAVLNLVRTIAAADSQEKQDDDTVQSMEGGIDAPRNGSNYLLTSLTVFLSHEPCIMCSMALLHSRVKEVIYLHPMKTGGCGGSACLPTLQGI</sequence>
<comment type="similarity">
    <text evidence="2">Belongs to the cytidine and deoxycytidylate deaminase family. ADAT3 subfamily.</text>
</comment>
<reference evidence="5 6" key="1">
    <citation type="submission" date="2024-01" db="EMBL/GenBank/DDBJ databases">
        <title>A draft genome for the cacao thread blight pathogen Marasmiellus scandens.</title>
        <authorList>
            <person name="Baruah I.K."/>
            <person name="Leung J."/>
            <person name="Bukari Y."/>
            <person name="Amoako-Attah I."/>
            <person name="Meinhardt L.W."/>
            <person name="Bailey B.A."/>
            <person name="Cohen S.P."/>
        </authorList>
    </citation>
    <scope>NUCLEOTIDE SEQUENCE [LARGE SCALE GENOMIC DNA]</scope>
    <source>
        <strain evidence="5 6">GH-19</strain>
    </source>
</reference>
<dbReference type="SUPFAM" id="SSF82199">
    <property type="entry name" value="SET domain"/>
    <property type="match status" value="1"/>
</dbReference>
<evidence type="ECO:0000313" key="6">
    <source>
        <dbReference type="Proteomes" id="UP001498398"/>
    </source>
</evidence>
<dbReference type="Gene3D" id="2.170.270.10">
    <property type="entry name" value="SET domain"/>
    <property type="match status" value="1"/>
</dbReference>
<dbReference type="CDD" id="cd10540">
    <property type="entry name" value="SET_SpSet7-like"/>
    <property type="match status" value="1"/>
</dbReference>
<keyword evidence="6" id="KW-1185">Reference proteome</keyword>
<dbReference type="PANTHER" id="PTHR11079">
    <property type="entry name" value="CYTOSINE DEAMINASE FAMILY MEMBER"/>
    <property type="match status" value="1"/>
</dbReference>
<dbReference type="InterPro" id="IPR001214">
    <property type="entry name" value="SET_dom"/>
</dbReference>
<dbReference type="Proteomes" id="UP001498398">
    <property type="component" value="Unassembled WGS sequence"/>
</dbReference>
<proteinExistence type="inferred from homology"/>
<evidence type="ECO:0000256" key="2">
    <source>
        <dbReference type="ARBA" id="ARBA00038160"/>
    </source>
</evidence>
<dbReference type="CDD" id="cd01285">
    <property type="entry name" value="nucleoside_deaminase"/>
    <property type="match status" value="1"/>
</dbReference>
<dbReference type="EMBL" id="JBANRG010000003">
    <property type="protein sequence ID" value="KAK7469099.1"/>
    <property type="molecule type" value="Genomic_DNA"/>
</dbReference>
<dbReference type="SMART" id="SM00317">
    <property type="entry name" value="SET"/>
    <property type="match status" value="1"/>
</dbReference>
<name>A0ABR1K3D8_9AGAR</name>
<accession>A0ABR1K3D8</accession>
<dbReference type="InterPro" id="IPR016193">
    <property type="entry name" value="Cytidine_deaminase-like"/>
</dbReference>
<evidence type="ECO:0000256" key="1">
    <source>
        <dbReference type="ARBA" id="ARBA00022694"/>
    </source>
</evidence>
<feature type="domain" description="CMP/dCMP-type deaminase" evidence="4">
    <location>
        <begin position="316"/>
        <end position="462"/>
    </location>
</feature>
<dbReference type="InterPro" id="IPR002125">
    <property type="entry name" value="CMP_dCMP_dom"/>
</dbReference>
<feature type="domain" description="SET" evidence="3">
    <location>
        <begin position="17"/>
        <end position="125"/>
    </location>
</feature>
<keyword evidence="1" id="KW-0819">tRNA processing</keyword>
<evidence type="ECO:0000259" key="4">
    <source>
        <dbReference type="PROSITE" id="PS51747"/>
    </source>
</evidence>
<dbReference type="InterPro" id="IPR046341">
    <property type="entry name" value="SET_dom_sf"/>
</dbReference>
<dbReference type="PROSITE" id="PS50280">
    <property type="entry name" value="SET"/>
    <property type="match status" value="1"/>
</dbReference>
<dbReference type="Pfam" id="PF00383">
    <property type="entry name" value="dCMP_cyt_deam_1"/>
    <property type="match status" value="1"/>
</dbReference>
<dbReference type="PANTHER" id="PTHR11079:SF156">
    <property type="entry name" value="INACTIVE TRNA-SPECIFIC ADENOSINE DEAMINASE-LIKE PROTEIN 3-RELATED"/>
    <property type="match status" value="1"/>
</dbReference>
<dbReference type="PROSITE" id="PS51747">
    <property type="entry name" value="CYT_DCMP_DEAMINASES_2"/>
    <property type="match status" value="1"/>
</dbReference>
<gene>
    <name evidence="5" type="primary">TAD3</name>
    <name evidence="5" type="ORF">VKT23_003590</name>
</gene>